<keyword evidence="3" id="KW-1185">Reference proteome</keyword>
<dbReference type="InterPro" id="IPR007160">
    <property type="entry name" value="DUF362"/>
</dbReference>
<dbReference type="PATRIC" id="fig|879567.3.peg.2144"/>
<feature type="domain" description="DUF362" evidence="1">
    <location>
        <begin position="75"/>
        <end position="280"/>
    </location>
</feature>
<dbReference type="AlphaFoldDB" id="M1WKA3"/>
<dbReference type="BioCyc" id="DPIE1322246:BN4_RS10135-MONOMER"/>
<dbReference type="eggNOG" id="COG2006">
    <property type="taxonomic scope" value="Bacteria"/>
</dbReference>
<protein>
    <recommendedName>
        <fullName evidence="1">DUF362 domain-containing protein</fullName>
    </recommendedName>
</protein>
<gene>
    <name evidence="2" type="ordered locus">BN4_12016</name>
</gene>
<reference evidence="3" key="2">
    <citation type="journal article" date="2013" name="Stand. Genomic Sci.">
        <title>Complete genome sequence of Desulfocapsa sulfexigens, a marine deltaproteobacterium specialized in disproportionating inorganic sulfur compounds.</title>
        <authorList>
            <person name="Finster K.W."/>
            <person name="Kjeldsen K.U."/>
            <person name="Kube M."/>
            <person name="Reinhardt R."/>
            <person name="Mussmann M."/>
            <person name="Amann R."/>
            <person name="Schreiber L."/>
        </authorList>
    </citation>
    <scope>NUCLEOTIDE SEQUENCE [LARGE SCALE GENOMIC DNA]</scope>
    <source>
        <strain evidence="3">DSM 10523 / SB164P1</strain>
    </source>
</reference>
<sequence length="342" mass="37032">MTSREFLYGIMGRRRCLRILCILGSGLLSGVGFPVQSEAKVKKSRVVLIKTENRRQGIEQAMAEFDLSSYAGKKIALKANYNSSDPFPASTHPEALQTVLEVLGNASCGPIVLAERSGMGTTRAVLEDLGVFRICEEHGVEVVVMETLKEADYIQFQPEASHWRRGFLLALPFSWADKVVQICCLKTHQFGGDFTMSLKNGVGAIAKYDPADGYNYMQELHGSPKQRTLVAEISQAFHSDIIIMDGTKAFVTGGPHTGREVAPGVIVAGTDPVAVDAVGVAILRLYGTTPAVSRGKIFEQEQIRRAAELGIGIASAAQIELVPKGAGSQDFADKIRKIMMEG</sequence>
<evidence type="ECO:0000313" key="2">
    <source>
        <dbReference type="EMBL" id="CCH49251.1"/>
    </source>
</evidence>
<accession>M1WKA3</accession>
<reference evidence="2 3" key="1">
    <citation type="journal article" date="2013" name="PLoS ONE">
        <title>The first genomic and proteomic characterization of a deep-sea sulfate reducer: insights into the piezophilic lifestyle of Desulfovibrio piezophilus.</title>
        <authorList>
            <person name="Pradel N."/>
            <person name="Ji B."/>
            <person name="Gimenez G."/>
            <person name="Talla E."/>
            <person name="Lenoble P."/>
            <person name="Garel M."/>
            <person name="Tamburini C."/>
            <person name="Fourquet P."/>
            <person name="Lebrun R."/>
            <person name="Bertin P."/>
            <person name="Denis Y."/>
            <person name="Pophillat M."/>
            <person name="Barbe V."/>
            <person name="Ollivier B."/>
            <person name="Dolla A."/>
        </authorList>
    </citation>
    <scope>NUCLEOTIDE SEQUENCE [LARGE SCALE GENOMIC DNA]</scope>
    <source>
        <strain evidence="3">DSM 10523 / SB164P1</strain>
    </source>
</reference>
<dbReference type="STRING" id="1322246.BN4_12016"/>
<proteinExistence type="predicted"/>
<dbReference type="OrthoDB" id="9800016at2"/>
<evidence type="ECO:0000259" key="1">
    <source>
        <dbReference type="Pfam" id="PF04015"/>
    </source>
</evidence>
<dbReference type="KEGG" id="dpi:BN4_12016"/>
<dbReference type="Proteomes" id="UP000011724">
    <property type="component" value="Chromosome"/>
</dbReference>
<organism evidence="2 3">
    <name type="scientific">Pseudodesulfovibrio piezophilus (strain DSM 21447 / JCM 15486 / C1TLV30)</name>
    <name type="common">Desulfovibrio piezophilus</name>
    <dbReference type="NCBI Taxonomy" id="1322246"/>
    <lineage>
        <taxon>Bacteria</taxon>
        <taxon>Pseudomonadati</taxon>
        <taxon>Thermodesulfobacteriota</taxon>
        <taxon>Desulfovibrionia</taxon>
        <taxon>Desulfovibrionales</taxon>
        <taxon>Desulfovibrionaceae</taxon>
    </lineage>
</organism>
<evidence type="ECO:0000313" key="3">
    <source>
        <dbReference type="Proteomes" id="UP000011724"/>
    </source>
</evidence>
<dbReference type="EMBL" id="FO203427">
    <property type="protein sequence ID" value="CCH49251.1"/>
    <property type="molecule type" value="Genomic_DNA"/>
</dbReference>
<name>M1WKA3_PSEP2</name>
<dbReference type="Pfam" id="PF04015">
    <property type="entry name" value="DUF362"/>
    <property type="match status" value="1"/>
</dbReference>
<dbReference type="HOGENOM" id="CLU_066599_0_0_7"/>